<accession>A0ABP0C280</accession>
<dbReference type="SUPFAM" id="SSF52518">
    <property type="entry name" value="Thiamin diphosphate-binding fold (THDP-binding)"/>
    <property type="match status" value="1"/>
</dbReference>
<dbReference type="Proteomes" id="UP001642482">
    <property type="component" value="Unassembled WGS sequence"/>
</dbReference>
<dbReference type="PANTHER" id="PTHR43522">
    <property type="entry name" value="TRANSKETOLASE"/>
    <property type="match status" value="1"/>
</dbReference>
<evidence type="ECO:0000313" key="2">
    <source>
        <dbReference type="EMBL" id="CAK7225780.1"/>
    </source>
</evidence>
<protein>
    <recommendedName>
        <fullName evidence="1">Transketolase N-terminal domain-containing protein</fullName>
    </recommendedName>
</protein>
<name>A0ABP0C280_9PEZI</name>
<dbReference type="Gene3D" id="3.40.50.970">
    <property type="match status" value="1"/>
</dbReference>
<dbReference type="InterPro" id="IPR033247">
    <property type="entry name" value="Transketolase_fam"/>
</dbReference>
<comment type="caution">
    <text evidence="2">The sequence shown here is derived from an EMBL/GenBank/DDBJ whole genome shotgun (WGS) entry which is preliminary data.</text>
</comment>
<sequence>MYGNNQITCDGSVDLCNTEDVNAKKRSCGWDVIGIQDGCYDVEGLVKALLQAKGSTEKPTFINVRTVIGIGSKVAGDAKAHGAAFGAKGVKAIKRHFGTNPDEHFVLSDKVYAFFQEMASQGENVEED</sequence>
<proteinExistence type="predicted"/>
<evidence type="ECO:0000259" key="1">
    <source>
        <dbReference type="Pfam" id="PF00456"/>
    </source>
</evidence>
<dbReference type="EMBL" id="CAWUHD010000062">
    <property type="protein sequence ID" value="CAK7225780.1"/>
    <property type="molecule type" value="Genomic_DNA"/>
</dbReference>
<feature type="domain" description="Transketolase N-terminal" evidence="1">
    <location>
        <begin position="1"/>
        <end position="127"/>
    </location>
</feature>
<keyword evidence="3" id="KW-1185">Reference proteome</keyword>
<organism evidence="2 3">
    <name type="scientific">Sporothrix eucalyptigena</name>
    <dbReference type="NCBI Taxonomy" id="1812306"/>
    <lineage>
        <taxon>Eukaryota</taxon>
        <taxon>Fungi</taxon>
        <taxon>Dikarya</taxon>
        <taxon>Ascomycota</taxon>
        <taxon>Pezizomycotina</taxon>
        <taxon>Sordariomycetes</taxon>
        <taxon>Sordariomycetidae</taxon>
        <taxon>Ophiostomatales</taxon>
        <taxon>Ophiostomataceae</taxon>
        <taxon>Sporothrix</taxon>
    </lineage>
</organism>
<dbReference type="InterPro" id="IPR029061">
    <property type="entry name" value="THDP-binding"/>
</dbReference>
<gene>
    <name evidence="2" type="ORF">SEUCBS140593_006019</name>
</gene>
<dbReference type="Pfam" id="PF00456">
    <property type="entry name" value="Transketolase_N"/>
    <property type="match status" value="1"/>
</dbReference>
<evidence type="ECO:0000313" key="3">
    <source>
        <dbReference type="Proteomes" id="UP001642482"/>
    </source>
</evidence>
<dbReference type="PANTHER" id="PTHR43522:SF6">
    <property type="entry name" value="TRANSKETOLASE-LIKE PYRIMIDINE-BINDING DOMAIN-CONTAINING PROTEIN-RELATED"/>
    <property type="match status" value="1"/>
</dbReference>
<dbReference type="InterPro" id="IPR005474">
    <property type="entry name" value="Transketolase_N"/>
</dbReference>
<reference evidence="2 3" key="1">
    <citation type="submission" date="2024-01" db="EMBL/GenBank/DDBJ databases">
        <authorList>
            <person name="Allen C."/>
            <person name="Tagirdzhanova G."/>
        </authorList>
    </citation>
    <scope>NUCLEOTIDE SEQUENCE [LARGE SCALE GENOMIC DNA]</scope>
</reference>